<dbReference type="InterPro" id="IPR011199">
    <property type="entry name" value="Bacillithiol_biosynth_BshC"/>
</dbReference>
<evidence type="ECO:0000256" key="1">
    <source>
        <dbReference type="ARBA" id="ARBA00022598"/>
    </source>
</evidence>
<sequence length="542" mass="62551">MQINSLTLPAANRLVADYKNEEDNITNLFDYHPYKDFHKRLQDLSERDFNRNELTNVLHTLNKQWGAPEETLKQIERLNDEKSTVVIGGQQAGLLTGPIYTINKIITILELAKQQEKVLGKPVIPVFWIAGEDHDFEEINHIHCPTEDGDFQKLKLHTKSIDAGKKAVSELEMDKKELSKWIEAVFETLPETAHTKDIYMLIQDVEHKASNYIDFFARLIFELFPKQGIVLVDSGNSAFRKLETDCFLKLIQKQSQISESVVKTLKVLEEREYPLAIEAAKSDGNLFYHDDIQGRILLRVDENGDWVGKQQEMSFTEKELKDIARNTPWKLSNNVVTRPIMQEYMFPTLAFIAGPGEIAYWAALKSSFHVMNMQIPPVVPRVSLTFLDTATKKLVTKYQLTTKDVILNGVQSKVKDYMEMNGSQEIDQITEDVAEKIKEVHQPIRDMAANMGDDIQALSKKNLAYLLENIQFMNKRFHKEFEKKHSKVLSEFNQMEQILHPHGGLQERVWNPLFLLNHYGIEFISQLTSFSLDMEKGHWVVE</sequence>
<proteinExistence type="inferred from homology"/>
<dbReference type="RefSeq" id="WP_256706976.1">
    <property type="nucleotide sequence ID" value="NZ_CP101914.1"/>
</dbReference>
<comment type="function">
    <text evidence="2">Involved in bacillithiol (BSH) biosynthesis. May catalyze the last step of the pathway, the addition of cysteine to glucosamine malate (GlcN-Mal) to generate BSH.</text>
</comment>
<accession>A0ABY5JMV1</accession>
<feature type="domain" description="Bacillithiol biosynthesis BshC N-terminal Rossmann-like" evidence="3">
    <location>
        <begin position="1"/>
        <end position="381"/>
    </location>
</feature>
<evidence type="ECO:0000259" key="4">
    <source>
        <dbReference type="Pfam" id="PF24850"/>
    </source>
</evidence>
<dbReference type="EC" id="6.-.-.-" evidence="2"/>
<evidence type="ECO:0000313" key="6">
    <source>
        <dbReference type="Proteomes" id="UP001059773"/>
    </source>
</evidence>
<name>A0ABY5JMV1_9BACI</name>
<protein>
    <recommendedName>
        <fullName evidence="2">Putative cysteine ligase BshC</fullName>
        <ecNumber evidence="2">6.-.-.-</ecNumber>
    </recommendedName>
</protein>
<dbReference type="EMBL" id="CP101914">
    <property type="protein sequence ID" value="UUI01635.1"/>
    <property type="molecule type" value="Genomic_DNA"/>
</dbReference>
<keyword evidence="1 2" id="KW-0436">Ligase</keyword>
<keyword evidence="6" id="KW-1185">Reference proteome</keyword>
<dbReference type="PIRSF" id="PIRSF012535">
    <property type="entry name" value="UCP012535"/>
    <property type="match status" value="1"/>
</dbReference>
<dbReference type="NCBIfam" id="TIGR03998">
    <property type="entry name" value="thiol_BshC"/>
    <property type="match status" value="1"/>
</dbReference>
<dbReference type="Proteomes" id="UP001059773">
    <property type="component" value="Chromosome"/>
</dbReference>
<dbReference type="Pfam" id="PF10079">
    <property type="entry name" value="Rossmann-like_BshC"/>
    <property type="match status" value="1"/>
</dbReference>
<feature type="domain" description="Bacillithiol biosynthesis BshC C-terminal coiled-coil" evidence="4">
    <location>
        <begin position="385"/>
        <end position="542"/>
    </location>
</feature>
<dbReference type="HAMAP" id="MF_01867">
    <property type="entry name" value="BshC"/>
    <property type="match status" value="1"/>
</dbReference>
<gene>
    <name evidence="2 5" type="primary">bshC</name>
    <name evidence="5" type="ORF">NP439_16460</name>
</gene>
<comment type="similarity">
    <text evidence="2">Belongs to the BshC family.</text>
</comment>
<dbReference type="InterPro" id="IPR055398">
    <property type="entry name" value="Rossmann-like_BshC"/>
</dbReference>
<dbReference type="InterPro" id="IPR055399">
    <property type="entry name" value="CC_BshC"/>
</dbReference>
<evidence type="ECO:0000313" key="5">
    <source>
        <dbReference type="EMBL" id="UUI01635.1"/>
    </source>
</evidence>
<reference evidence="5" key="1">
    <citation type="submission" date="2022-07" db="EMBL/GenBank/DDBJ databases">
        <title>FELIX.</title>
        <authorList>
            <person name="Wan K.H."/>
            <person name="Park S."/>
            <person name="Lawrence Q."/>
            <person name="Eichenberger J.P."/>
            <person name="Booth B.W."/>
            <person name="Piaggio A.J."/>
            <person name="Chandler J.C."/>
            <person name="Franklin A.B."/>
            <person name="Celniker S.E."/>
        </authorList>
    </citation>
    <scope>NUCLEOTIDE SEQUENCE</scope>
    <source>
        <strain evidence="5">QA-1986 374</strain>
    </source>
</reference>
<dbReference type="Pfam" id="PF24850">
    <property type="entry name" value="CC_BshC"/>
    <property type="match status" value="1"/>
</dbReference>
<organism evidence="5 6">
    <name type="scientific">Oceanobacillus jeddahense</name>
    <dbReference type="NCBI Taxonomy" id="1462527"/>
    <lineage>
        <taxon>Bacteria</taxon>
        <taxon>Bacillati</taxon>
        <taxon>Bacillota</taxon>
        <taxon>Bacilli</taxon>
        <taxon>Bacillales</taxon>
        <taxon>Bacillaceae</taxon>
        <taxon>Oceanobacillus</taxon>
    </lineage>
</organism>
<evidence type="ECO:0000259" key="3">
    <source>
        <dbReference type="Pfam" id="PF10079"/>
    </source>
</evidence>
<evidence type="ECO:0000256" key="2">
    <source>
        <dbReference type="HAMAP-Rule" id="MF_01867"/>
    </source>
</evidence>